<gene>
    <name evidence="1" type="ORF">EKH80_06720</name>
</gene>
<dbReference type="OrthoDB" id="9255775at2"/>
<reference evidence="1 2" key="1">
    <citation type="submission" date="2018-12" db="EMBL/GenBank/DDBJ databases">
        <title>Dyella dinghuensis sp. nov. DHOA06 and Dyella choica sp. nov. 4M-K27, isolated from forest soil.</title>
        <authorList>
            <person name="Qiu L.-H."/>
            <person name="Gao Z.-H."/>
        </authorList>
    </citation>
    <scope>NUCLEOTIDE SEQUENCE [LARGE SCALE GENOMIC DNA]</scope>
    <source>
        <strain evidence="1 2">4M-K27</strain>
    </source>
</reference>
<name>A0A3S0RLP6_9GAMM</name>
<dbReference type="AlphaFoldDB" id="A0A3S0RLP6"/>
<keyword evidence="2" id="KW-1185">Reference proteome</keyword>
<dbReference type="EMBL" id="RYYV01000004">
    <property type="protein sequence ID" value="RUL77567.1"/>
    <property type="molecule type" value="Genomic_DNA"/>
</dbReference>
<accession>A0A3S0RLP6</accession>
<evidence type="ECO:0000313" key="2">
    <source>
        <dbReference type="Proteomes" id="UP000274358"/>
    </source>
</evidence>
<comment type="caution">
    <text evidence="1">The sequence shown here is derived from an EMBL/GenBank/DDBJ whole genome shotgun (WGS) entry which is preliminary data.</text>
</comment>
<dbReference type="Proteomes" id="UP000274358">
    <property type="component" value="Unassembled WGS sequence"/>
</dbReference>
<dbReference type="RefSeq" id="WP_126683962.1">
    <property type="nucleotide sequence ID" value="NZ_RYYV01000004.1"/>
</dbReference>
<proteinExistence type="predicted"/>
<sequence length="181" mass="20048">MSHVQTTSSLVAHARSIANLKFQNNSGSPNADKVCAVALDLSNLNNHYALFSGGPGFQELTSIVSNGSSPGAAKVTITSRLEAFLRSKAGGGFSDDQIKHKGYDPHGRGAMNCAEPKMYYLLRYQLNQSLRNWVLIPFNQNQSQILYNPPCKNCRRWVYQHFHYLSAWVARNQAGMSALVK</sequence>
<protein>
    <submittedName>
        <fullName evidence="1">Uncharacterized protein</fullName>
    </submittedName>
</protein>
<evidence type="ECO:0000313" key="1">
    <source>
        <dbReference type="EMBL" id="RUL77567.1"/>
    </source>
</evidence>
<organism evidence="1 2">
    <name type="scientific">Dyella choica</name>
    <dbReference type="NCBI Taxonomy" id="1927959"/>
    <lineage>
        <taxon>Bacteria</taxon>
        <taxon>Pseudomonadati</taxon>
        <taxon>Pseudomonadota</taxon>
        <taxon>Gammaproteobacteria</taxon>
        <taxon>Lysobacterales</taxon>
        <taxon>Rhodanobacteraceae</taxon>
        <taxon>Dyella</taxon>
    </lineage>
</organism>